<evidence type="ECO:0000256" key="1">
    <source>
        <dbReference type="ARBA" id="ARBA00022860"/>
    </source>
</evidence>
<feature type="domain" description="DUF4005" evidence="5">
    <location>
        <begin position="294"/>
        <end position="363"/>
    </location>
</feature>
<evidence type="ECO:0000256" key="2">
    <source>
        <dbReference type="ARBA" id="ARBA00024341"/>
    </source>
</evidence>
<evidence type="ECO:0000313" key="6">
    <source>
        <dbReference type="EMBL" id="GMH16516.1"/>
    </source>
</evidence>
<feature type="compositionally biased region" description="Basic and acidic residues" evidence="4">
    <location>
        <begin position="207"/>
        <end position="217"/>
    </location>
</feature>
<comment type="caution">
    <text evidence="6">The sequence shown here is derived from an EMBL/GenBank/DDBJ whole genome shotgun (WGS) entry which is preliminary data.</text>
</comment>
<dbReference type="Pfam" id="PF13178">
    <property type="entry name" value="DUF4005"/>
    <property type="match status" value="1"/>
</dbReference>
<keyword evidence="7" id="KW-1185">Reference proteome</keyword>
<feature type="region of interest" description="Disordered" evidence="4">
    <location>
        <begin position="330"/>
        <end position="352"/>
    </location>
</feature>
<feature type="region of interest" description="Disordered" evidence="4">
    <location>
        <begin position="277"/>
        <end position="302"/>
    </location>
</feature>
<feature type="region of interest" description="Disordered" evidence="4">
    <location>
        <begin position="22"/>
        <end position="42"/>
    </location>
</feature>
<keyword evidence="1" id="KW-0112">Calmodulin-binding</keyword>
<feature type="region of interest" description="Disordered" evidence="4">
    <location>
        <begin position="193"/>
        <end position="260"/>
    </location>
</feature>
<dbReference type="PANTHER" id="PTHR32295:SF10">
    <property type="entry name" value="PROTEIN IQ-DOMAIN 25"/>
    <property type="match status" value="1"/>
</dbReference>
<reference evidence="6" key="1">
    <citation type="submission" date="2023-05" db="EMBL/GenBank/DDBJ databases">
        <title>Nepenthes gracilis genome sequencing.</title>
        <authorList>
            <person name="Fukushima K."/>
        </authorList>
    </citation>
    <scope>NUCLEOTIDE SEQUENCE</scope>
    <source>
        <strain evidence="6">SING2019-196</strain>
    </source>
</reference>
<dbReference type="InterPro" id="IPR025064">
    <property type="entry name" value="DUF4005"/>
</dbReference>
<dbReference type="CDD" id="cd23767">
    <property type="entry name" value="IQCD"/>
    <property type="match status" value="1"/>
</dbReference>
<evidence type="ECO:0000256" key="4">
    <source>
        <dbReference type="SAM" id="MobiDB-lite"/>
    </source>
</evidence>
<organism evidence="6 7">
    <name type="scientific">Nepenthes gracilis</name>
    <name type="common">Slender pitcher plant</name>
    <dbReference type="NCBI Taxonomy" id="150966"/>
    <lineage>
        <taxon>Eukaryota</taxon>
        <taxon>Viridiplantae</taxon>
        <taxon>Streptophyta</taxon>
        <taxon>Embryophyta</taxon>
        <taxon>Tracheophyta</taxon>
        <taxon>Spermatophyta</taxon>
        <taxon>Magnoliopsida</taxon>
        <taxon>eudicotyledons</taxon>
        <taxon>Gunneridae</taxon>
        <taxon>Pentapetalae</taxon>
        <taxon>Caryophyllales</taxon>
        <taxon>Nepenthaceae</taxon>
        <taxon>Nepenthes</taxon>
    </lineage>
</organism>
<name>A0AAD3XU85_NEPGR</name>
<evidence type="ECO:0000259" key="5">
    <source>
        <dbReference type="Pfam" id="PF13178"/>
    </source>
</evidence>
<evidence type="ECO:0000256" key="3">
    <source>
        <dbReference type="ARBA" id="ARBA00024378"/>
    </source>
</evidence>
<gene>
    <name evidence="6" type="ORF">Nepgr_018357</name>
</gene>
<feature type="compositionally biased region" description="Polar residues" evidence="4">
    <location>
        <begin position="277"/>
        <end position="298"/>
    </location>
</feature>
<dbReference type="PANTHER" id="PTHR32295">
    <property type="entry name" value="IQ-DOMAIN 5-RELATED"/>
    <property type="match status" value="1"/>
</dbReference>
<feature type="compositionally biased region" description="Basic and acidic residues" evidence="4">
    <location>
        <begin position="340"/>
        <end position="352"/>
    </location>
</feature>
<accession>A0AAD3XU85</accession>
<dbReference type="GO" id="GO:0005516">
    <property type="term" value="F:calmodulin binding"/>
    <property type="evidence" value="ECO:0007669"/>
    <property type="project" value="UniProtKB-KW"/>
</dbReference>
<comment type="subunit">
    <text evidence="3">Binds to multiple calmodulin (CaM) in the presence of Ca(2+) and CaM-like proteins.</text>
</comment>
<comment type="similarity">
    <text evidence="2">Belongs to the IQD family.</text>
</comment>
<dbReference type="Proteomes" id="UP001279734">
    <property type="component" value="Unassembled WGS sequence"/>
</dbReference>
<dbReference type="SMART" id="SM00015">
    <property type="entry name" value="IQ"/>
    <property type="match status" value="2"/>
</dbReference>
<dbReference type="InterPro" id="IPR000048">
    <property type="entry name" value="IQ_motif_EF-hand-BS"/>
</dbReference>
<dbReference type="EMBL" id="BSYO01000016">
    <property type="protein sequence ID" value="GMH16516.1"/>
    <property type="molecule type" value="Genomic_DNA"/>
</dbReference>
<sequence>MGRATRWLKNIFGLKRSKEQGELGTNSGIRKGRKRSCFGHSRRDSSGGLCHNLATIPANRTAAECAWPHSFCTHSEKDQNEHAIAVAAATAAAADAAVAAAQAAVEVVRLTSHNSVTTLTGGREIWASVKIQTTFRSYLARKALRALKALVKLQALVRGYLVRRQAAATLHGMKALVRAQAIVRSKRARVLINNENSKPQQKLTTRRSTEAFEDNRSENSASIYSRRLSASFEPKTIEMDTGRPKSRSRRPDTSFSECGDYPSYQFPRGCHPGFTGHESSFSTAQSTPRFLNYGGSNPPSTPAKSAYADYFSRQHANYPNYMTTTQSFKAKLRSQSVPKQRSEPGSRKKMSLREMMESRNSLSGVGMQRSCSRAQEAISFRNAVMGKLNA</sequence>
<dbReference type="Gene3D" id="1.20.5.190">
    <property type="match status" value="1"/>
</dbReference>
<dbReference type="PROSITE" id="PS50096">
    <property type="entry name" value="IQ"/>
    <property type="match status" value="2"/>
</dbReference>
<protein>
    <recommendedName>
        <fullName evidence="5">DUF4005 domain-containing protein</fullName>
    </recommendedName>
</protein>
<evidence type="ECO:0000313" key="7">
    <source>
        <dbReference type="Proteomes" id="UP001279734"/>
    </source>
</evidence>
<proteinExistence type="inferred from homology"/>
<dbReference type="Pfam" id="PF00612">
    <property type="entry name" value="IQ"/>
    <property type="match status" value="2"/>
</dbReference>
<feature type="compositionally biased region" description="Polar residues" evidence="4">
    <location>
        <begin position="193"/>
        <end position="203"/>
    </location>
</feature>
<dbReference type="AlphaFoldDB" id="A0AAD3XU85"/>
<feature type="compositionally biased region" description="Polar residues" evidence="4">
    <location>
        <begin position="330"/>
        <end position="339"/>
    </location>
</feature>